<evidence type="ECO:0000313" key="1">
    <source>
        <dbReference type="EMBL" id="JAE13367.1"/>
    </source>
</evidence>
<reference evidence="1" key="2">
    <citation type="journal article" date="2015" name="Data Brief">
        <title>Shoot transcriptome of the giant reed, Arundo donax.</title>
        <authorList>
            <person name="Barrero R.A."/>
            <person name="Guerrero F.D."/>
            <person name="Moolhuijzen P."/>
            <person name="Goolsby J.A."/>
            <person name="Tidwell J."/>
            <person name="Bellgard S.E."/>
            <person name="Bellgard M.I."/>
        </authorList>
    </citation>
    <scope>NUCLEOTIDE SEQUENCE</scope>
    <source>
        <tissue evidence="1">Shoot tissue taken approximately 20 cm above the soil surface</tissue>
    </source>
</reference>
<proteinExistence type="predicted"/>
<dbReference type="EMBL" id="GBRH01184529">
    <property type="protein sequence ID" value="JAE13367.1"/>
    <property type="molecule type" value="Transcribed_RNA"/>
</dbReference>
<organism evidence="1">
    <name type="scientific">Arundo donax</name>
    <name type="common">Giant reed</name>
    <name type="synonym">Donax arundinaceus</name>
    <dbReference type="NCBI Taxonomy" id="35708"/>
    <lineage>
        <taxon>Eukaryota</taxon>
        <taxon>Viridiplantae</taxon>
        <taxon>Streptophyta</taxon>
        <taxon>Embryophyta</taxon>
        <taxon>Tracheophyta</taxon>
        <taxon>Spermatophyta</taxon>
        <taxon>Magnoliopsida</taxon>
        <taxon>Liliopsida</taxon>
        <taxon>Poales</taxon>
        <taxon>Poaceae</taxon>
        <taxon>PACMAD clade</taxon>
        <taxon>Arundinoideae</taxon>
        <taxon>Arundineae</taxon>
        <taxon>Arundo</taxon>
    </lineage>
</organism>
<reference evidence="1" key="1">
    <citation type="submission" date="2014-09" db="EMBL/GenBank/DDBJ databases">
        <authorList>
            <person name="Magalhaes I.L.F."/>
            <person name="Oliveira U."/>
            <person name="Santos F.R."/>
            <person name="Vidigal T.H.D.A."/>
            <person name="Brescovit A.D."/>
            <person name="Santos A.J."/>
        </authorList>
    </citation>
    <scope>NUCLEOTIDE SEQUENCE</scope>
    <source>
        <tissue evidence="1">Shoot tissue taken approximately 20 cm above the soil surface</tissue>
    </source>
</reference>
<sequence length="40" mass="4620">MKLDQFCCSLEEFVKKPLIEVAGWTNMEMLSTLLSNVQRS</sequence>
<accession>A0A0A9FLY6</accession>
<name>A0A0A9FLY6_ARUDO</name>
<protein>
    <submittedName>
        <fullName evidence="1">Uncharacterized protein</fullName>
    </submittedName>
</protein>
<dbReference type="AlphaFoldDB" id="A0A0A9FLY6"/>